<gene>
    <name evidence="1" type="ORF">Prum_002900</name>
</gene>
<dbReference type="RefSeq" id="WP_308785323.1">
    <property type="nucleotide sequence ID" value="NZ_BAABJB010000044.1"/>
</dbReference>
<dbReference type="AlphaFoldDB" id="A0A6V8KVA0"/>
<keyword evidence="2" id="KW-1185">Reference proteome</keyword>
<reference evidence="1 2" key="1">
    <citation type="submission" date="2020-03" db="EMBL/GenBank/DDBJ databases">
        <title>Whole genome shotgun sequence of Phytohabitans rumicis NBRC 108638.</title>
        <authorList>
            <person name="Komaki H."/>
            <person name="Tamura T."/>
        </authorList>
    </citation>
    <scope>NUCLEOTIDE SEQUENCE [LARGE SCALE GENOMIC DNA]</scope>
    <source>
        <strain evidence="1 2">NBRC 108638</strain>
    </source>
</reference>
<name>A0A6V8KVA0_9ACTN</name>
<proteinExistence type="predicted"/>
<evidence type="ECO:0000313" key="2">
    <source>
        <dbReference type="Proteomes" id="UP000482960"/>
    </source>
</evidence>
<dbReference type="Proteomes" id="UP000482960">
    <property type="component" value="Unassembled WGS sequence"/>
</dbReference>
<accession>A0A6V8KVA0</accession>
<sequence>MSDPRRDAPLVAMGEVHTALLRNSSALPVATCERLVRLTSDEVVRRSERPIAHVVSMPVFTGVDCLAATSDRQKARVVGTVSSEVSITGGHLLQGSSRTAVVRSDAQRRLAWSYYLARPGVVELIGRAGADSLTWGFVRSDEGGDVLDLGALSTRLMDSVQVAAVLDRQVPFRVARTLLRWVAVPPPPQVVGEPMVRFTLDTGGIRMLVVSGEDDLASVANFAADLALHDWLLTTLVRLVEHSRVGVERPDAVIHRLRPAVEHLLHLWMPGARSSTRAAALWEALERQPGLSRQWNTLVSRVRDQFSLAALAVLPSLGQPTKT</sequence>
<evidence type="ECO:0000313" key="1">
    <source>
        <dbReference type="EMBL" id="GFJ86648.1"/>
    </source>
</evidence>
<dbReference type="InterPro" id="IPR049749">
    <property type="entry name" value="SCO2521-like"/>
</dbReference>
<organism evidence="1 2">
    <name type="scientific">Phytohabitans rumicis</name>
    <dbReference type="NCBI Taxonomy" id="1076125"/>
    <lineage>
        <taxon>Bacteria</taxon>
        <taxon>Bacillati</taxon>
        <taxon>Actinomycetota</taxon>
        <taxon>Actinomycetes</taxon>
        <taxon>Micromonosporales</taxon>
        <taxon>Micromonosporaceae</taxon>
    </lineage>
</organism>
<dbReference type="EMBL" id="BLPG01000001">
    <property type="protein sequence ID" value="GFJ86648.1"/>
    <property type="molecule type" value="Genomic_DNA"/>
</dbReference>
<protein>
    <submittedName>
        <fullName evidence="1">Uncharacterized protein</fullName>
    </submittedName>
</protein>
<dbReference type="NCBIfam" id="NF040565">
    <property type="entry name" value="SCO2521_fam"/>
    <property type="match status" value="1"/>
</dbReference>
<comment type="caution">
    <text evidence="1">The sequence shown here is derived from an EMBL/GenBank/DDBJ whole genome shotgun (WGS) entry which is preliminary data.</text>
</comment>
<reference evidence="1 2" key="2">
    <citation type="submission" date="2020-03" db="EMBL/GenBank/DDBJ databases">
        <authorList>
            <person name="Ichikawa N."/>
            <person name="Kimura A."/>
            <person name="Kitahashi Y."/>
            <person name="Uohara A."/>
        </authorList>
    </citation>
    <scope>NUCLEOTIDE SEQUENCE [LARGE SCALE GENOMIC DNA]</scope>
    <source>
        <strain evidence="1 2">NBRC 108638</strain>
    </source>
</reference>